<evidence type="ECO:0000256" key="3">
    <source>
        <dbReference type="ARBA" id="ARBA00022989"/>
    </source>
</evidence>
<organism evidence="6 7">
    <name type="scientific">Sphingorhabdus lutea</name>
    <dbReference type="NCBI Taxonomy" id="1913578"/>
    <lineage>
        <taxon>Bacteria</taxon>
        <taxon>Pseudomonadati</taxon>
        <taxon>Pseudomonadota</taxon>
        <taxon>Alphaproteobacteria</taxon>
        <taxon>Sphingomonadales</taxon>
        <taxon>Sphingomonadaceae</taxon>
        <taxon>Sphingorhabdus</taxon>
    </lineage>
</organism>
<dbReference type="InterPro" id="IPR023352">
    <property type="entry name" value="MAPEG-like_dom_sf"/>
</dbReference>
<feature type="transmembrane region" description="Helical" evidence="5">
    <location>
        <begin position="6"/>
        <end position="25"/>
    </location>
</feature>
<evidence type="ECO:0000256" key="2">
    <source>
        <dbReference type="ARBA" id="ARBA00022692"/>
    </source>
</evidence>
<dbReference type="InterPro" id="IPR001129">
    <property type="entry name" value="Membr-assoc_MAPEG"/>
</dbReference>
<dbReference type="SUPFAM" id="SSF161084">
    <property type="entry name" value="MAPEG domain-like"/>
    <property type="match status" value="1"/>
</dbReference>
<keyword evidence="4 5" id="KW-0472">Membrane</keyword>
<evidence type="ECO:0000313" key="7">
    <source>
        <dbReference type="Proteomes" id="UP000242561"/>
    </source>
</evidence>
<feature type="transmembrane region" description="Helical" evidence="5">
    <location>
        <begin position="120"/>
        <end position="141"/>
    </location>
</feature>
<protein>
    <recommendedName>
        <fullName evidence="8">MAPEG family protein</fullName>
    </recommendedName>
</protein>
<dbReference type="Gene3D" id="1.20.120.550">
    <property type="entry name" value="Membrane associated eicosanoid/glutathione metabolism-like domain"/>
    <property type="match status" value="1"/>
</dbReference>
<evidence type="ECO:0000256" key="5">
    <source>
        <dbReference type="SAM" id="Phobius"/>
    </source>
</evidence>
<dbReference type="RefSeq" id="WP_072559287.1">
    <property type="nucleotide sequence ID" value="NZ_CP018154.1"/>
</dbReference>
<reference evidence="6 7" key="1">
    <citation type="submission" date="2016-11" db="EMBL/GenBank/DDBJ databases">
        <title>Sphingorhabdus sp. LPB0140, isolated from marine environment.</title>
        <authorList>
            <person name="Kim E."/>
            <person name="Yi H."/>
        </authorList>
    </citation>
    <scope>NUCLEOTIDE SEQUENCE [LARGE SCALE GENOMIC DNA]</scope>
    <source>
        <strain evidence="6 7">LPB0140</strain>
    </source>
</reference>
<dbReference type="KEGG" id="sphl:LPB140_07370"/>
<keyword evidence="2 5" id="KW-0812">Transmembrane</keyword>
<dbReference type="Proteomes" id="UP000242561">
    <property type="component" value="Chromosome"/>
</dbReference>
<dbReference type="GO" id="GO:0016020">
    <property type="term" value="C:membrane"/>
    <property type="evidence" value="ECO:0007669"/>
    <property type="project" value="UniProtKB-SubCell"/>
</dbReference>
<dbReference type="STRING" id="1913578.LPB140_07370"/>
<keyword evidence="7" id="KW-1185">Reference proteome</keyword>
<proteinExistence type="predicted"/>
<evidence type="ECO:0008006" key="8">
    <source>
        <dbReference type="Google" id="ProtNLM"/>
    </source>
</evidence>
<dbReference type="EMBL" id="CP018154">
    <property type="protein sequence ID" value="APG62637.1"/>
    <property type="molecule type" value="Genomic_DNA"/>
</dbReference>
<accession>A0A1L3JBW9</accession>
<evidence type="ECO:0000313" key="6">
    <source>
        <dbReference type="EMBL" id="APG62637.1"/>
    </source>
</evidence>
<dbReference type="AlphaFoldDB" id="A0A1L3JBW9"/>
<evidence type="ECO:0000256" key="1">
    <source>
        <dbReference type="ARBA" id="ARBA00004370"/>
    </source>
</evidence>
<evidence type="ECO:0000256" key="4">
    <source>
        <dbReference type="ARBA" id="ARBA00023136"/>
    </source>
</evidence>
<gene>
    <name evidence="6" type="ORF">LPB140_07370</name>
</gene>
<feature type="transmembrane region" description="Helical" evidence="5">
    <location>
        <begin position="74"/>
        <end position="100"/>
    </location>
</feature>
<sequence>MDKDILLPAAILVCWSLIMLLWLAASRFPAMAKIKKQLNVAKPGGRGQDLEGLIPDQVNWKSHNYSHLMEQPTIFYAIILIAAVAGGVTPIMVNLAWGYVIFRIIHSLYQSLINNVMVRFAIFMMATICLFILSIMTVNILI</sequence>
<comment type="subcellular location">
    <subcellularLocation>
        <location evidence="1">Membrane</location>
    </subcellularLocation>
</comment>
<dbReference type="OrthoDB" id="5516290at2"/>
<name>A0A1L3JBW9_9SPHN</name>
<dbReference type="Pfam" id="PF01124">
    <property type="entry name" value="MAPEG"/>
    <property type="match status" value="1"/>
</dbReference>
<keyword evidence="3 5" id="KW-1133">Transmembrane helix</keyword>